<keyword evidence="2 5" id="KW-0472">Membrane</keyword>
<evidence type="ECO:0000256" key="2">
    <source>
        <dbReference type="ARBA" id="ARBA00023136"/>
    </source>
</evidence>
<evidence type="ECO:0000256" key="5">
    <source>
        <dbReference type="SAM" id="Phobius"/>
    </source>
</evidence>
<dbReference type="PANTHER" id="PTHR12652">
    <property type="entry name" value="PEROXISOMAL BIOGENESIS FACTOR 11"/>
    <property type="match status" value="1"/>
</dbReference>
<name>A0AAD4CUY2_ASPNN</name>
<evidence type="ECO:0000256" key="4">
    <source>
        <dbReference type="ARBA" id="ARBA00046271"/>
    </source>
</evidence>
<protein>
    <submittedName>
        <fullName evidence="6">Uncharacterized protein</fullName>
    </submittedName>
</protein>
<keyword evidence="5" id="KW-0812">Transmembrane</keyword>
<keyword evidence="1" id="KW-0962">Peroxisome biogenesis</keyword>
<keyword evidence="5" id="KW-1133">Transmembrane helix</keyword>
<sequence>MPQSTNIVNQFSNFLRTSGGLEKTLRLLQATAQIVTQVSLDNVNATRWGMAKSQFALTRRFFRFFNFIDCFARVIGLLGGSSSDGLIVMMIDLARFSCLGLYFLLEDLTILHAMNIYLVEWNKPVLVEAFKFWFYALSLSIIGALWQLAFSPASKPKGKGKKAGSDKASVATAQRNVLVKRIIVDGCDLLIPGAFLGWIEFGDLQVGIAMVLSTLLSGADIWSRAQ</sequence>
<dbReference type="InterPro" id="IPR008733">
    <property type="entry name" value="PEX11"/>
</dbReference>
<evidence type="ECO:0000256" key="3">
    <source>
        <dbReference type="ARBA" id="ARBA00023140"/>
    </source>
</evidence>
<feature type="transmembrane region" description="Helical" evidence="5">
    <location>
        <begin position="132"/>
        <end position="150"/>
    </location>
</feature>
<accession>A0AAD4CUY2</accession>
<evidence type="ECO:0000313" key="6">
    <source>
        <dbReference type="EMBL" id="KAF9893195.1"/>
    </source>
</evidence>
<evidence type="ECO:0000256" key="1">
    <source>
        <dbReference type="ARBA" id="ARBA00022593"/>
    </source>
</evidence>
<dbReference type="PANTHER" id="PTHR12652:SF23">
    <property type="entry name" value="MICROBODY (PEROXISOME) PROLIFERATION PROTEIN PEROXIN 11B (EUROFUNG)"/>
    <property type="match status" value="1"/>
</dbReference>
<gene>
    <name evidence="6" type="ORF">FE257_011618</name>
</gene>
<reference evidence="6" key="2">
    <citation type="submission" date="2020-02" db="EMBL/GenBank/DDBJ databases">
        <authorList>
            <person name="Gilchrist C.L.M."/>
            <person name="Chooi Y.-H."/>
        </authorList>
    </citation>
    <scope>NUCLEOTIDE SEQUENCE</scope>
    <source>
        <strain evidence="6">MST-FP2251</strain>
    </source>
</reference>
<keyword evidence="3" id="KW-0576">Peroxisome</keyword>
<dbReference type="AlphaFoldDB" id="A0AAD4CUY2"/>
<reference evidence="6" key="1">
    <citation type="journal article" date="2019" name="Beilstein J. Org. Chem.">
        <title>Nanangenines: drimane sesquiterpenoids as the dominant metabolite cohort of a novel Australian fungus, Aspergillus nanangensis.</title>
        <authorList>
            <person name="Lacey H.J."/>
            <person name="Gilchrist C.L.M."/>
            <person name="Crombie A."/>
            <person name="Kalaitzis J.A."/>
            <person name="Vuong D."/>
            <person name="Rutledge P.J."/>
            <person name="Turner P."/>
            <person name="Pitt J.I."/>
            <person name="Lacey E."/>
            <person name="Chooi Y.H."/>
            <person name="Piggott A.M."/>
        </authorList>
    </citation>
    <scope>NUCLEOTIDE SEQUENCE</scope>
    <source>
        <strain evidence="6">MST-FP2251</strain>
    </source>
</reference>
<evidence type="ECO:0000313" key="7">
    <source>
        <dbReference type="Proteomes" id="UP001194746"/>
    </source>
</evidence>
<proteinExistence type="predicted"/>
<dbReference type="GO" id="GO:0005778">
    <property type="term" value="C:peroxisomal membrane"/>
    <property type="evidence" value="ECO:0007669"/>
    <property type="project" value="UniProtKB-SubCell"/>
</dbReference>
<comment type="subcellular location">
    <subcellularLocation>
        <location evidence="4">Peroxisome membrane</location>
    </subcellularLocation>
</comment>
<dbReference type="Pfam" id="PF05648">
    <property type="entry name" value="PEX11"/>
    <property type="match status" value="1"/>
</dbReference>
<dbReference type="Proteomes" id="UP001194746">
    <property type="component" value="Unassembled WGS sequence"/>
</dbReference>
<keyword evidence="7" id="KW-1185">Reference proteome</keyword>
<dbReference type="GO" id="GO:0016559">
    <property type="term" value="P:peroxisome fission"/>
    <property type="evidence" value="ECO:0007669"/>
    <property type="project" value="InterPro"/>
</dbReference>
<organism evidence="6 7">
    <name type="scientific">Aspergillus nanangensis</name>
    <dbReference type="NCBI Taxonomy" id="2582783"/>
    <lineage>
        <taxon>Eukaryota</taxon>
        <taxon>Fungi</taxon>
        <taxon>Dikarya</taxon>
        <taxon>Ascomycota</taxon>
        <taxon>Pezizomycotina</taxon>
        <taxon>Eurotiomycetes</taxon>
        <taxon>Eurotiomycetidae</taxon>
        <taxon>Eurotiales</taxon>
        <taxon>Aspergillaceae</taxon>
        <taxon>Aspergillus</taxon>
        <taxon>Aspergillus subgen. Circumdati</taxon>
    </lineage>
</organism>
<dbReference type="EMBL" id="VCAU01000008">
    <property type="protein sequence ID" value="KAF9893195.1"/>
    <property type="molecule type" value="Genomic_DNA"/>
</dbReference>
<comment type="caution">
    <text evidence="6">The sequence shown here is derived from an EMBL/GenBank/DDBJ whole genome shotgun (WGS) entry which is preliminary data.</text>
</comment>